<dbReference type="InterPro" id="IPR050736">
    <property type="entry name" value="Sensor_HK_Regulatory"/>
</dbReference>
<dbReference type="EMBL" id="JBHSMD010000006">
    <property type="protein sequence ID" value="MFC5495289.1"/>
    <property type="molecule type" value="Genomic_DNA"/>
</dbReference>
<protein>
    <recommendedName>
        <fullName evidence="3">histidine kinase</fullName>
        <ecNumber evidence="3">2.7.13.3</ecNumber>
    </recommendedName>
</protein>
<keyword evidence="6 10" id="KW-0418">Kinase</keyword>
<evidence type="ECO:0000256" key="3">
    <source>
        <dbReference type="ARBA" id="ARBA00012438"/>
    </source>
</evidence>
<dbReference type="InterPro" id="IPR005467">
    <property type="entry name" value="His_kinase_dom"/>
</dbReference>
<feature type="transmembrane region" description="Helical" evidence="8">
    <location>
        <begin position="123"/>
        <end position="141"/>
    </location>
</feature>
<dbReference type="Proteomes" id="UP001595956">
    <property type="component" value="Unassembled WGS sequence"/>
</dbReference>
<comment type="caution">
    <text evidence="10">The sequence shown here is derived from an EMBL/GenBank/DDBJ whole genome shotgun (WGS) entry which is preliminary data.</text>
</comment>
<dbReference type="PANTHER" id="PTHR43711:SF28">
    <property type="entry name" value="SENSOR HISTIDINE KINASE YXDK"/>
    <property type="match status" value="1"/>
</dbReference>
<proteinExistence type="predicted"/>
<sequence>MGHLGRRIQVLRERLLFTDEPDTAILQGIFALLFMLDLTLRTAGGTPVDAGSWPAAGLGLVLAACVAALVVPWHRLPAWAVGVLPVLDLAALGMSRMSNDVGGAGILAVVPALWLGRQFGLRGAGVAVLGAAVLVAVPNIVYQGVSGVAASRALLIAVVAGWAALVIAYALEKLRASRDAAEAALATLEAERRFSDAILDTVDVGLVLLAADGTYRGINRRHEDFMRLAFPDGHLGRAGQTGEVYDANGTALLGREQMPTYRASQGEEYDDVRMWVGGDPLTRRALSVSARRVASPHGEFAGAALAYTDVTDFMRLLRVKDEFVASVSHELRTPLTSIVGYVNILLEREDLPPDVVAQLEVVARNTDRLNRLVADLLHTAKSAAGPMHVVRAPTDLAAVVRDSVEAAGPAAARAGVSVQVAVPETLTVMVDQQRMAQVVDNLVSNAVKYSLPGGLVQVSLGLDVDRVELCVIDSGIGISSADRDRLFNQFFRSRQAEERSIQGVGLGLSITKSIVESHGGRIEVESELGQGSVFRVRLPR</sequence>
<dbReference type="SMART" id="SM00388">
    <property type="entry name" value="HisKA"/>
    <property type="match status" value="1"/>
</dbReference>
<dbReference type="CDD" id="cd00075">
    <property type="entry name" value="HATPase"/>
    <property type="match status" value="1"/>
</dbReference>
<comment type="catalytic activity">
    <reaction evidence="1">
        <text>ATP + protein L-histidine = ADP + protein N-phospho-L-histidine.</text>
        <dbReference type="EC" id="2.7.13.3"/>
    </reaction>
</comment>
<accession>A0ABW0N5T3</accession>
<keyword evidence="7" id="KW-0902">Two-component regulatory system</keyword>
<name>A0ABW0N5T3_9ACTN</name>
<comment type="subcellular location">
    <subcellularLocation>
        <location evidence="2">Cell membrane</location>
    </subcellularLocation>
</comment>
<feature type="transmembrane region" description="Helical" evidence="8">
    <location>
        <begin position="153"/>
        <end position="171"/>
    </location>
</feature>
<dbReference type="Gene3D" id="1.10.287.130">
    <property type="match status" value="1"/>
</dbReference>
<evidence type="ECO:0000256" key="2">
    <source>
        <dbReference type="ARBA" id="ARBA00004236"/>
    </source>
</evidence>
<evidence type="ECO:0000256" key="8">
    <source>
        <dbReference type="SAM" id="Phobius"/>
    </source>
</evidence>
<dbReference type="Pfam" id="PF02518">
    <property type="entry name" value="HATPase_c"/>
    <property type="match status" value="1"/>
</dbReference>
<keyword evidence="4" id="KW-0597">Phosphoprotein</keyword>
<evidence type="ECO:0000256" key="5">
    <source>
        <dbReference type="ARBA" id="ARBA00022679"/>
    </source>
</evidence>
<keyword evidence="11" id="KW-1185">Reference proteome</keyword>
<dbReference type="PANTHER" id="PTHR43711">
    <property type="entry name" value="TWO-COMPONENT HISTIDINE KINASE"/>
    <property type="match status" value="1"/>
</dbReference>
<dbReference type="InterPro" id="IPR036097">
    <property type="entry name" value="HisK_dim/P_sf"/>
</dbReference>
<dbReference type="CDD" id="cd00082">
    <property type="entry name" value="HisKA"/>
    <property type="match status" value="1"/>
</dbReference>
<dbReference type="SMART" id="SM00387">
    <property type="entry name" value="HATPase_c"/>
    <property type="match status" value="1"/>
</dbReference>
<dbReference type="SUPFAM" id="SSF55874">
    <property type="entry name" value="ATPase domain of HSP90 chaperone/DNA topoisomerase II/histidine kinase"/>
    <property type="match status" value="1"/>
</dbReference>
<feature type="transmembrane region" description="Helical" evidence="8">
    <location>
        <begin position="24"/>
        <end position="40"/>
    </location>
</feature>
<dbReference type="Gene3D" id="3.30.565.10">
    <property type="entry name" value="Histidine kinase-like ATPase, C-terminal domain"/>
    <property type="match status" value="1"/>
</dbReference>
<keyword evidence="5" id="KW-0808">Transferase</keyword>
<evidence type="ECO:0000313" key="11">
    <source>
        <dbReference type="Proteomes" id="UP001595956"/>
    </source>
</evidence>
<reference evidence="11" key="1">
    <citation type="journal article" date="2019" name="Int. J. Syst. Evol. Microbiol.">
        <title>The Global Catalogue of Microorganisms (GCM) 10K type strain sequencing project: providing services to taxonomists for standard genome sequencing and annotation.</title>
        <authorList>
            <consortium name="The Broad Institute Genomics Platform"/>
            <consortium name="The Broad Institute Genome Sequencing Center for Infectious Disease"/>
            <person name="Wu L."/>
            <person name="Ma J."/>
        </authorList>
    </citation>
    <scope>NUCLEOTIDE SEQUENCE [LARGE SCALE GENOMIC DNA]</scope>
    <source>
        <strain evidence="11">KACC 13778</strain>
    </source>
</reference>
<evidence type="ECO:0000256" key="4">
    <source>
        <dbReference type="ARBA" id="ARBA00022553"/>
    </source>
</evidence>
<feature type="domain" description="Histidine kinase" evidence="9">
    <location>
        <begin position="326"/>
        <end position="540"/>
    </location>
</feature>
<evidence type="ECO:0000256" key="1">
    <source>
        <dbReference type="ARBA" id="ARBA00000085"/>
    </source>
</evidence>
<dbReference type="GO" id="GO:0016301">
    <property type="term" value="F:kinase activity"/>
    <property type="evidence" value="ECO:0007669"/>
    <property type="project" value="UniProtKB-KW"/>
</dbReference>
<dbReference type="PRINTS" id="PR00344">
    <property type="entry name" value="BCTRLSENSOR"/>
</dbReference>
<organism evidence="10 11">
    <name type="scientific">Nocardioides caricicola</name>
    <dbReference type="NCBI Taxonomy" id="634770"/>
    <lineage>
        <taxon>Bacteria</taxon>
        <taxon>Bacillati</taxon>
        <taxon>Actinomycetota</taxon>
        <taxon>Actinomycetes</taxon>
        <taxon>Propionibacteriales</taxon>
        <taxon>Nocardioidaceae</taxon>
        <taxon>Nocardioides</taxon>
    </lineage>
</organism>
<keyword evidence="8" id="KW-0472">Membrane</keyword>
<dbReference type="SUPFAM" id="SSF47384">
    <property type="entry name" value="Homodimeric domain of signal transducing histidine kinase"/>
    <property type="match status" value="1"/>
</dbReference>
<gene>
    <name evidence="10" type="ORF">ACFPKY_19410</name>
</gene>
<evidence type="ECO:0000313" key="10">
    <source>
        <dbReference type="EMBL" id="MFC5495289.1"/>
    </source>
</evidence>
<evidence type="ECO:0000256" key="6">
    <source>
        <dbReference type="ARBA" id="ARBA00022777"/>
    </source>
</evidence>
<dbReference type="InterPro" id="IPR004358">
    <property type="entry name" value="Sig_transdc_His_kin-like_C"/>
</dbReference>
<dbReference type="InterPro" id="IPR003661">
    <property type="entry name" value="HisK_dim/P_dom"/>
</dbReference>
<keyword evidence="8" id="KW-0812">Transmembrane</keyword>
<dbReference type="Gene3D" id="3.30.450.20">
    <property type="entry name" value="PAS domain"/>
    <property type="match status" value="1"/>
</dbReference>
<feature type="transmembrane region" description="Helical" evidence="8">
    <location>
        <begin position="52"/>
        <end position="70"/>
    </location>
</feature>
<keyword evidence="8" id="KW-1133">Transmembrane helix</keyword>
<evidence type="ECO:0000256" key="7">
    <source>
        <dbReference type="ARBA" id="ARBA00023012"/>
    </source>
</evidence>
<dbReference type="PROSITE" id="PS50109">
    <property type="entry name" value="HIS_KIN"/>
    <property type="match status" value="1"/>
</dbReference>
<dbReference type="EC" id="2.7.13.3" evidence="3"/>
<dbReference type="InterPro" id="IPR003594">
    <property type="entry name" value="HATPase_dom"/>
</dbReference>
<dbReference type="RefSeq" id="WP_345173410.1">
    <property type="nucleotide sequence ID" value="NZ_BAABFQ010000005.1"/>
</dbReference>
<dbReference type="InterPro" id="IPR036890">
    <property type="entry name" value="HATPase_C_sf"/>
</dbReference>
<evidence type="ECO:0000259" key="9">
    <source>
        <dbReference type="PROSITE" id="PS50109"/>
    </source>
</evidence>
<dbReference type="Pfam" id="PF00512">
    <property type="entry name" value="HisKA"/>
    <property type="match status" value="1"/>
</dbReference>